<name>S9S2Q2_MAGFU</name>
<gene>
    <name evidence="1" type="ORF">K678_17256</name>
</gene>
<dbReference type="EMBL" id="AQPH01000131">
    <property type="protein sequence ID" value="EPY00217.1"/>
    <property type="molecule type" value="Genomic_DNA"/>
</dbReference>
<dbReference type="Proteomes" id="UP000015350">
    <property type="component" value="Unassembled WGS sequence"/>
</dbReference>
<comment type="caution">
    <text evidence="1">The sequence shown here is derived from an EMBL/GenBank/DDBJ whole genome shotgun (WGS) entry which is preliminary data.</text>
</comment>
<organism evidence="1 2">
    <name type="scientific">Magnetospirillum fulvum MGU-K5</name>
    <dbReference type="NCBI Taxonomy" id="1316936"/>
    <lineage>
        <taxon>Bacteria</taxon>
        <taxon>Pseudomonadati</taxon>
        <taxon>Pseudomonadota</taxon>
        <taxon>Alphaproteobacteria</taxon>
        <taxon>Rhodospirillales</taxon>
        <taxon>Rhodospirillaceae</taxon>
        <taxon>Magnetospirillum</taxon>
    </lineage>
</organism>
<feature type="non-terminal residue" evidence="1">
    <location>
        <position position="1"/>
    </location>
</feature>
<evidence type="ECO:0000313" key="2">
    <source>
        <dbReference type="Proteomes" id="UP000015350"/>
    </source>
</evidence>
<accession>S9S2Q2</accession>
<proteinExistence type="predicted"/>
<evidence type="ECO:0000313" key="1">
    <source>
        <dbReference type="EMBL" id="EPY00217.1"/>
    </source>
</evidence>
<dbReference type="AlphaFoldDB" id="S9S2Q2"/>
<sequence>SEERETELPNQSPDAQSDAVSFACSVHVPPDRVKMYAAPAVDRAPFAPTTAVFPSEERETELPNQSPTALSEALTFVCVAQRRTATGDGITGTYEVLMPESPASDRTVFEVW</sequence>
<reference evidence="1 2" key="1">
    <citation type="submission" date="2013-04" db="EMBL/GenBank/DDBJ databases">
        <authorList>
            <person name="Kuznetsov B."/>
            <person name="Ivanovsky R."/>
        </authorList>
    </citation>
    <scope>NUCLEOTIDE SEQUENCE [LARGE SCALE GENOMIC DNA]</scope>
    <source>
        <strain evidence="1 2">MGU-K5</strain>
    </source>
</reference>
<protein>
    <submittedName>
        <fullName evidence="1">Uncharacterized protein</fullName>
    </submittedName>
</protein>